<dbReference type="AlphaFoldDB" id="A0A1B6ISK5"/>
<accession>A0A1B6ISK5</accession>
<feature type="compositionally biased region" description="Basic residues" evidence="1">
    <location>
        <begin position="322"/>
        <end position="333"/>
    </location>
</feature>
<dbReference type="GO" id="GO:0042555">
    <property type="term" value="C:MCM complex"/>
    <property type="evidence" value="ECO:0007669"/>
    <property type="project" value="TreeGrafter"/>
</dbReference>
<dbReference type="InterPro" id="IPR027417">
    <property type="entry name" value="P-loop_NTPase"/>
</dbReference>
<evidence type="ECO:0000256" key="1">
    <source>
        <dbReference type="SAM" id="MobiDB-lite"/>
    </source>
</evidence>
<dbReference type="GO" id="GO:0005634">
    <property type="term" value="C:nucleus"/>
    <property type="evidence" value="ECO:0007669"/>
    <property type="project" value="UniProtKB-SubCell"/>
</dbReference>
<sequence length="372" mass="42584">AKDCKSSSLWNLEKLQAYFSVIKNLQPRFSDNANKILTRYYQEQRKMAARSLARTTVRLLESLVRLSQAHAKLMYREEVTVLDAIVTVALIESSMQSTALIGQVNILHTSFPKDPVDEYARQAELILRRLNLSDVLEEEMANIEKMRKILKHKRNQPLKKQTFENENRKNTSVENVLLSQSQNEVKETSLSLSDDNEKMALFESANVNDQESIEELVFPSTSKVSEKLCEVLASIRRARERNAYEATQHLQAKKDKKSGKMARATKEKRKGSDTISKKCQKEALDISEDSDKFDTSFLDISITPEKDSEPVGSKRSKELKDKTRKGLNRNIRHPITKSNIDVISPESNGYDVEVEIEDLFEKKNECKLGKLK</sequence>
<evidence type="ECO:0000313" key="3">
    <source>
        <dbReference type="EMBL" id="JAS89912.1"/>
    </source>
</evidence>
<dbReference type="Pfam" id="PF17855">
    <property type="entry name" value="MCM_lid"/>
    <property type="match status" value="1"/>
</dbReference>
<organism evidence="3">
    <name type="scientific">Homalodisca liturata</name>
    <dbReference type="NCBI Taxonomy" id="320908"/>
    <lineage>
        <taxon>Eukaryota</taxon>
        <taxon>Metazoa</taxon>
        <taxon>Ecdysozoa</taxon>
        <taxon>Arthropoda</taxon>
        <taxon>Hexapoda</taxon>
        <taxon>Insecta</taxon>
        <taxon>Pterygota</taxon>
        <taxon>Neoptera</taxon>
        <taxon>Paraneoptera</taxon>
        <taxon>Hemiptera</taxon>
        <taxon>Auchenorrhyncha</taxon>
        <taxon>Membracoidea</taxon>
        <taxon>Cicadellidae</taxon>
        <taxon>Cicadellinae</taxon>
        <taxon>Proconiini</taxon>
        <taxon>Homalodisca</taxon>
    </lineage>
</organism>
<dbReference type="PANTHER" id="PTHR11630">
    <property type="entry name" value="DNA REPLICATION LICENSING FACTOR MCM FAMILY MEMBER"/>
    <property type="match status" value="1"/>
</dbReference>
<gene>
    <name evidence="3" type="ORF">g.6305</name>
</gene>
<feature type="compositionally biased region" description="Basic and acidic residues" evidence="1">
    <location>
        <begin position="270"/>
        <end position="281"/>
    </location>
</feature>
<reference evidence="3" key="1">
    <citation type="submission" date="2015-11" db="EMBL/GenBank/DDBJ databases">
        <title>De novo transcriptome assembly of four potential Pierce s Disease insect vectors from Arizona vineyards.</title>
        <authorList>
            <person name="Tassone E.E."/>
        </authorList>
    </citation>
    <scope>NUCLEOTIDE SEQUENCE</scope>
</reference>
<feature type="non-terminal residue" evidence="3">
    <location>
        <position position="1"/>
    </location>
</feature>
<dbReference type="GO" id="GO:0005524">
    <property type="term" value="F:ATP binding"/>
    <property type="evidence" value="ECO:0007669"/>
    <property type="project" value="InterPro"/>
</dbReference>
<protein>
    <recommendedName>
        <fullName evidence="2">MCM AAA-lid domain-containing protein</fullName>
    </recommendedName>
</protein>
<dbReference type="GO" id="GO:0017116">
    <property type="term" value="F:single-stranded DNA helicase activity"/>
    <property type="evidence" value="ECO:0007669"/>
    <property type="project" value="TreeGrafter"/>
</dbReference>
<dbReference type="EMBL" id="GECU01017794">
    <property type="protein sequence ID" value="JAS89912.1"/>
    <property type="molecule type" value="Transcribed_RNA"/>
</dbReference>
<dbReference type="PANTHER" id="PTHR11630:SF48">
    <property type="entry name" value="DNA HELICASE MCM9"/>
    <property type="match status" value="1"/>
</dbReference>
<feature type="region of interest" description="Disordered" evidence="1">
    <location>
        <begin position="244"/>
        <end position="281"/>
    </location>
</feature>
<dbReference type="Gene3D" id="3.40.50.300">
    <property type="entry name" value="P-loop containing nucleotide triphosphate hydrolases"/>
    <property type="match status" value="1"/>
</dbReference>
<name>A0A1B6ISK5_9HEMI</name>
<feature type="domain" description="MCM AAA-lid" evidence="2">
    <location>
        <begin position="13"/>
        <end position="95"/>
    </location>
</feature>
<feature type="region of interest" description="Disordered" evidence="1">
    <location>
        <begin position="304"/>
        <end position="333"/>
    </location>
</feature>
<dbReference type="InterPro" id="IPR031327">
    <property type="entry name" value="MCM"/>
</dbReference>
<dbReference type="GO" id="GO:0000724">
    <property type="term" value="P:double-strand break repair via homologous recombination"/>
    <property type="evidence" value="ECO:0007669"/>
    <property type="project" value="TreeGrafter"/>
</dbReference>
<dbReference type="GO" id="GO:0016787">
    <property type="term" value="F:hydrolase activity"/>
    <property type="evidence" value="ECO:0007669"/>
    <property type="project" value="UniProtKB-KW"/>
</dbReference>
<evidence type="ECO:0000259" key="2">
    <source>
        <dbReference type="Pfam" id="PF17855"/>
    </source>
</evidence>
<dbReference type="GO" id="GO:0003697">
    <property type="term" value="F:single-stranded DNA binding"/>
    <property type="evidence" value="ECO:0007669"/>
    <property type="project" value="TreeGrafter"/>
</dbReference>
<proteinExistence type="predicted"/>
<feature type="non-terminal residue" evidence="3">
    <location>
        <position position="372"/>
    </location>
</feature>
<dbReference type="InterPro" id="IPR041562">
    <property type="entry name" value="MCM_lid"/>
</dbReference>